<feature type="compositionally biased region" description="Acidic residues" evidence="1">
    <location>
        <begin position="405"/>
        <end position="414"/>
    </location>
</feature>
<protein>
    <submittedName>
        <fullName evidence="2">Unnamed product</fullName>
    </submittedName>
</protein>
<proteinExistence type="predicted"/>
<feature type="region of interest" description="Disordered" evidence="1">
    <location>
        <begin position="88"/>
        <end position="115"/>
    </location>
</feature>
<dbReference type="KEGG" id="ota:OT_ostta17g00700"/>
<dbReference type="EMBL" id="CAID01000017">
    <property type="protein sequence ID" value="CEG00534.1"/>
    <property type="molecule type" value="Genomic_DNA"/>
</dbReference>
<gene>
    <name evidence="2" type="ORF">OT_ostta17g00700</name>
</gene>
<dbReference type="Proteomes" id="UP000009170">
    <property type="component" value="Unassembled WGS sequence"/>
</dbReference>
<dbReference type="InParanoid" id="A0A098E5N0"/>
<evidence type="ECO:0000256" key="1">
    <source>
        <dbReference type="SAM" id="MobiDB-lite"/>
    </source>
</evidence>
<evidence type="ECO:0000313" key="3">
    <source>
        <dbReference type="Proteomes" id="UP000009170"/>
    </source>
</evidence>
<sequence>MDASCASAIERLRSKASTKGSWTLGDDRELIECVKTLGNAALERCARTIARVDDAARRAERAATETATTSDALRILANSQFLEQCVREEDDDGGRVASETSAGDADGSERTPRDALDYGDLADVARVALEATRGRWAETRDGGLALTGNKYWRPLPAVIGTTAYYRDESCGLDPFEAKNPNPARWGTYISSDDEDSSEVSDDSSDTLETDISSEFVSSTSSDGEYSDMDEHLADVENYPDAVGALGGGDAGAVDSGRDLFSSVGFSSLTKSAKKAVPSYALSLDDVFGDDVRSSGGLFEGVASTSADAALSPIPSTIPTTTKKPVGAKKPKGLFDSDSDSDGDGDLFGASKRVSSGDLFSTPIEDPLSSLKKNTPGKDSSPKPPTVEVGAISLAVPKARSPLLFDESDTDEESELFSTKASSGPKPSIKREGLFD</sequence>
<dbReference type="OrthoDB" id="10613968at2759"/>
<feature type="region of interest" description="Disordered" evidence="1">
    <location>
        <begin position="181"/>
        <end position="226"/>
    </location>
</feature>
<feature type="region of interest" description="Disordered" evidence="1">
    <location>
        <begin position="308"/>
        <end position="435"/>
    </location>
</feature>
<dbReference type="RefSeq" id="XP_022840431.1">
    <property type="nucleotide sequence ID" value="XM_022984027.1"/>
</dbReference>
<reference evidence="2 3" key="2">
    <citation type="journal article" date="2014" name="BMC Genomics">
        <title>An improved genome of the model marine alga Ostreococcus tauri unfolds by assessing Illumina de novo assemblies.</title>
        <authorList>
            <person name="Blanc-Mathieu R."/>
            <person name="Verhelst B."/>
            <person name="Derelle E."/>
            <person name="Rombauts S."/>
            <person name="Bouget F.Y."/>
            <person name="Carre I."/>
            <person name="Chateau A."/>
            <person name="Eyre-Walker A."/>
            <person name="Grimsley N."/>
            <person name="Moreau H."/>
            <person name="Piegu B."/>
            <person name="Rivals E."/>
            <person name="Schackwitz W."/>
            <person name="Van de Peer Y."/>
            <person name="Piganeau G."/>
        </authorList>
    </citation>
    <scope>NUCLEOTIDE SEQUENCE [LARGE SCALE GENOMIC DNA]</scope>
    <source>
        <strain evidence="3">OTTH 0595 / CCAP 157/2 / RCC745</strain>
    </source>
</reference>
<dbReference type="GeneID" id="9838038"/>
<feature type="compositionally biased region" description="Acidic residues" evidence="1">
    <location>
        <begin position="191"/>
        <end position="208"/>
    </location>
</feature>
<dbReference type="AlphaFoldDB" id="A0A098E5N0"/>
<comment type="caution">
    <text evidence="2">The sequence shown here is derived from an EMBL/GenBank/DDBJ whole genome shotgun (WGS) entry which is preliminary data.</text>
</comment>
<organism evidence="2 3">
    <name type="scientific">Ostreococcus tauri</name>
    <name type="common">Marine green alga</name>
    <dbReference type="NCBI Taxonomy" id="70448"/>
    <lineage>
        <taxon>Eukaryota</taxon>
        <taxon>Viridiplantae</taxon>
        <taxon>Chlorophyta</taxon>
        <taxon>Mamiellophyceae</taxon>
        <taxon>Mamiellales</taxon>
        <taxon>Bathycoccaceae</taxon>
        <taxon>Ostreococcus</taxon>
    </lineage>
</organism>
<feature type="compositionally biased region" description="Low complexity" evidence="1">
    <location>
        <begin position="311"/>
        <end position="324"/>
    </location>
</feature>
<reference evidence="3" key="1">
    <citation type="journal article" date="2006" name="Proc. Natl. Acad. Sci. U.S.A.">
        <title>Genome analysis of the smallest free-living eukaryote Ostreococcus tauri unveils many unique features.</title>
        <authorList>
            <person name="Derelle E."/>
            <person name="Ferraz C."/>
            <person name="Rombauts S."/>
            <person name="Rouze P."/>
            <person name="Worden A.Z."/>
            <person name="Robbens S."/>
            <person name="Partensky F."/>
            <person name="Degroeve S."/>
            <person name="Echeynie S."/>
            <person name="Cooke R."/>
            <person name="Saeys Y."/>
            <person name="Wuyts J."/>
            <person name="Jabbari K."/>
            <person name="Bowler C."/>
            <person name="Panaud O."/>
            <person name="Piegu B."/>
            <person name="Ball S.G."/>
            <person name="Ral J.-P."/>
            <person name="Bouget F.-Y."/>
            <person name="Piganeau G."/>
            <person name="De Baets B."/>
            <person name="Picard A."/>
            <person name="Delseny M."/>
            <person name="Demaille J."/>
            <person name="Van de Peer Y."/>
            <person name="Moreau H."/>
        </authorList>
    </citation>
    <scope>NUCLEOTIDE SEQUENCE [LARGE SCALE GENOMIC DNA]</scope>
    <source>
        <strain evidence="3">OTTH 0595 / CCAP 157/2 / RCC745</strain>
    </source>
</reference>
<keyword evidence="3" id="KW-1185">Reference proteome</keyword>
<evidence type="ECO:0000313" key="2">
    <source>
        <dbReference type="EMBL" id="CEG00534.1"/>
    </source>
</evidence>
<name>A0A098E5N0_OSTTA</name>
<accession>A0A098E5N0</accession>